<dbReference type="Gene3D" id="3.40.50.200">
    <property type="entry name" value="Peptidase S8/S53 domain"/>
    <property type="match status" value="2"/>
</dbReference>
<dbReference type="InterPro" id="IPR015500">
    <property type="entry name" value="Peptidase_S8_subtilisin-rel"/>
</dbReference>
<gene>
    <name evidence="7" type="ORF">SAMN04488024_101346</name>
</gene>
<evidence type="ECO:0000313" key="8">
    <source>
        <dbReference type="Proteomes" id="UP000199455"/>
    </source>
</evidence>
<keyword evidence="4 5" id="KW-0720">Serine protease</keyword>
<dbReference type="InterPro" id="IPR000209">
    <property type="entry name" value="Peptidase_S8/S53_dom"/>
</dbReference>
<dbReference type="PANTHER" id="PTHR43806:SF11">
    <property type="entry name" value="CEREVISIN-RELATED"/>
    <property type="match status" value="1"/>
</dbReference>
<feature type="domain" description="Peptidase S8/S53" evidence="6">
    <location>
        <begin position="99"/>
        <end position="527"/>
    </location>
</feature>
<dbReference type="InterPro" id="IPR050131">
    <property type="entry name" value="Peptidase_S8_subtilisin-like"/>
</dbReference>
<keyword evidence="3 5" id="KW-0378">Hydrolase</keyword>
<dbReference type="Pfam" id="PF00082">
    <property type="entry name" value="Peptidase_S8"/>
    <property type="match status" value="1"/>
</dbReference>
<dbReference type="CDD" id="cd07483">
    <property type="entry name" value="Peptidases_S8_Subtilisin_Novo-like"/>
    <property type="match status" value="1"/>
</dbReference>
<dbReference type="EMBL" id="FMZH01000001">
    <property type="protein sequence ID" value="SDC13843.1"/>
    <property type="molecule type" value="Genomic_DNA"/>
</dbReference>
<organism evidence="7 8">
    <name type="scientific">Pedobacter soli</name>
    <dbReference type="NCBI Taxonomy" id="390242"/>
    <lineage>
        <taxon>Bacteria</taxon>
        <taxon>Pseudomonadati</taxon>
        <taxon>Bacteroidota</taxon>
        <taxon>Sphingobacteriia</taxon>
        <taxon>Sphingobacteriales</taxon>
        <taxon>Sphingobacteriaceae</taxon>
        <taxon>Pedobacter</taxon>
    </lineage>
</organism>
<feature type="active site" description="Charge relay system" evidence="5">
    <location>
        <position position="321"/>
    </location>
</feature>
<dbReference type="Proteomes" id="UP000199455">
    <property type="component" value="Unassembled WGS sequence"/>
</dbReference>
<keyword evidence="8" id="KW-1185">Reference proteome</keyword>
<dbReference type="SUPFAM" id="SSF52743">
    <property type="entry name" value="Subtilisin-like"/>
    <property type="match status" value="1"/>
</dbReference>
<dbReference type="GO" id="GO:0004252">
    <property type="term" value="F:serine-type endopeptidase activity"/>
    <property type="evidence" value="ECO:0007669"/>
    <property type="project" value="UniProtKB-UniRule"/>
</dbReference>
<dbReference type="AlphaFoldDB" id="A0A1G6J5D3"/>
<protein>
    <submittedName>
        <fullName evidence="7">Subtilase family protein</fullName>
    </submittedName>
</protein>
<dbReference type="PROSITE" id="PS00138">
    <property type="entry name" value="SUBTILASE_SER"/>
    <property type="match status" value="1"/>
</dbReference>
<dbReference type="PANTHER" id="PTHR43806">
    <property type="entry name" value="PEPTIDASE S8"/>
    <property type="match status" value="1"/>
</dbReference>
<dbReference type="PROSITE" id="PS00137">
    <property type="entry name" value="SUBTILASE_HIS"/>
    <property type="match status" value="1"/>
</dbReference>
<sequence length="576" mass="63221">MKFFRIFSLKNVLKTSFFNTFSSNRKIKINFRRLIQKYRMNKSRIFSALVSAALLSAVPALVHAQKANWQNLDLKSDSTFGISTEKAYKELLKGKKSVKVIVAVNDGGVEATHEDLKRIMWVNKKEIAGNGKDDDKNGYADDINGWNFIGGPKGSVNFETLELTRLVRRDMARFANTTDANVAEKDKKDWEAFKAARTDLEKQLGEAKANLAGISGFKNALDAVVKKIGKENPTAEDFKNFKPSTPIEGRIQSVLVKQLEEGSFKDFYEDQIKEGFDYYTRQAEYNLNLDYNPRDIVGDNPDDVNEKFYGNNDVAGPDAMHGSHVAGIIAADRTNKIGIWGVADNVAIMGVRCTPNGDERDKDVANGIRYAVDNGAKVINMSFGKAYSWNKAIVNEAMKYAASKDVLIVQAAGNENKDIDVENNYPNHKDLDEKTIASWITVGASGPTDDETLKASFSNFGKTQVDVFAPGVHIYSTVPGSKYKNLDGTSMASPVVAGLAGLIRSYYPKLTAAQVKEIIVKSVTKVNHNVSYAKGDEPGAEQVSVPFSDLCISGGIVNAYNALKLAATYSGKATAK</sequence>
<dbReference type="InterPro" id="IPR022398">
    <property type="entry name" value="Peptidase_S8_His-AS"/>
</dbReference>
<comment type="similarity">
    <text evidence="1 5">Belongs to the peptidase S8 family.</text>
</comment>
<dbReference type="InterPro" id="IPR036852">
    <property type="entry name" value="Peptidase_S8/S53_dom_sf"/>
</dbReference>
<evidence type="ECO:0000313" key="7">
    <source>
        <dbReference type="EMBL" id="SDC13843.1"/>
    </source>
</evidence>
<evidence type="ECO:0000256" key="1">
    <source>
        <dbReference type="ARBA" id="ARBA00011073"/>
    </source>
</evidence>
<reference evidence="8" key="1">
    <citation type="submission" date="2016-10" db="EMBL/GenBank/DDBJ databases">
        <authorList>
            <person name="Varghese N."/>
            <person name="Submissions S."/>
        </authorList>
    </citation>
    <scope>NUCLEOTIDE SEQUENCE [LARGE SCALE GENOMIC DNA]</scope>
    <source>
        <strain evidence="8">DSM 18609</strain>
    </source>
</reference>
<evidence type="ECO:0000256" key="3">
    <source>
        <dbReference type="ARBA" id="ARBA00022801"/>
    </source>
</evidence>
<dbReference type="PROSITE" id="PS51892">
    <property type="entry name" value="SUBTILASE"/>
    <property type="match status" value="1"/>
</dbReference>
<dbReference type="GO" id="GO:0006508">
    <property type="term" value="P:proteolysis"/>
    <property type="evidence" value="ECO:0007669"/>
    <property type="project" value="UniProtKB-KW"/>
</dbReference>
<feature type="active site" description="Charge relay system" evidence="5">
    <location>
        <position position="490"/>
    </location>
</feature>
<dbReference type="PRINTS" id="PR00723">
    <property type="entry name" value="SUBTILISIN"/>
</dbReference>
<evidence type="ECO:0000256" key="5">
    <source>
        <dbReference type="PROSITE-ProRule" id="PRU01240"/>
    </source>
</evidence>
<dbReference type="InterPro" id="IPR034080">
    <property type="entry name" value="Protease_P7-like_dom"/>
</dbReference>
<dbReference type="InterPro" id="IPR023828">
    <property type="entry name" value="Peptidase_S8_Ser-AS"/>
</dbReference>
<feature type="active site" description="Charge relay system" evidence="5">
    <location>
        <position position="106"/>
    </location>
</feature>
<accession>A0A1G6J5D3</accession>
<evidence type="ECO:0000259" key="6">
    <source>
        <dbReference type="Pfam" id="PF00082"/>
    </source>
</evidence>
<proteinExistence type="inferred from homology"/>
<name>A0A1G6J5D3_9SPHI</name>
<dbReference type="STRING" id="390242.SAMN04488024_101346"/>
<keyword evidence="2 5" id="KW-0645">Protease</keyword>
<evidence type="ECO:0000256" key="4">
    <source>
        <dbReference type="ARBA" id="ARBA00022825"/>
    </source>
</evidence>
<evidence type="ECO:0000256" key="2">
    <source>
        <dbReference type="ARBA" id="ARBA00022670"/>
    </source>
</evidence>